<dbReference type="FunFam" id="1.10.287.950:FF:000001">
    <property type="entry name" value="Methyl-accepting chemotaxis sensory transducer"/>
    <property type="match status" value="1"/>
</dbReference>
<evidence type="ECO:0000256" key="7">
    <source>
        <dbReference type="PROSITE-ProRule" id="PRU00284"/>
    </source>
</evidence>
<dbReference type="GO" id="GO:0004888">
    <property type="term" value="F:transmembrane signaling receptor activity"/>
    <property type="evidence" value="ECO:0007669"/>
    <property type="project" value="InterPro"/>
</dbReference>
<keyword evidence="3 9" id="KW-1133">Transmembrane helix</keyword>
<evidence type="ECO:0000256" key="1">
    <source>
        <dbReference type="ARBA" id="ARBA00004141"/>
    </source>
</evidence>
<evidence type="ECO:0000256" key="3">
    <source>
        <dbReference type="ARBA" id="ARBA00022989"/>
    </source>
</evidence>
<sequence length="712" mass="78039">MLLPLSTPFWAVTGLQQLCGTVEAIKNLFWTELQMPKLKTLARINTTSLIFIALILGYSTYWGLSHLKKPQDLITDYDQLFSRFSLEVEQPLLDYLDSGNALNLQRAETGLEALSTELGEFPEAFQQQLTPSLQQLETFLKGDFRAAGKLSGDPQVLLTQNDREVRDEISSLIDYALEGWSNDEQAARTYVKLANELVTNLVDRSLLRESYFADQNSKTKTALFDNVSAALAIYQEIEALPFLGIYLEADNEFMLGEPEEEDKAETIVANLGSALRRYEKDFTNTEGSIKQSWGSQIQIRSLIVDLRNELSEAKSSISAMFDDAFTLVRASNIGIVLVIALVAFIIDTIQRGVIQRIKSLQPFLREYAEGDFSREVDILAKTEETKSLKDSANHLRLQLVSLVSDIGGHSSAVGVSSKTIADVAREVNSKTVQQLHETNNINRAIEDMTESFAQMAQSASEASDAAQSADTAVKRGDELLEAGLSNVGELVNSVFRTESQLNSLSEEARSIDAVLTVIVNIAEQTNLLALNAAIEAARAGEQGRGFAVVAEEVRGLSQRTSDSTKEIKEIIDRLQHSTEDAVDSIRSQVELAKNTQHSTTEAGQALKQIVAAMEKMSAMNIQIAQTTEEQAQVARLISDNVGAVNRLADESVQCVERAELESGNLVRCSELLNSAVGRFKVEPSADGFGATASNGSSERNVVRMGADRMSAA</sequence>
<evidence type="ECO:0000256" key="9">
    <source>
        <dbReference type="SAM" id="Phobius"/>
    </source>
</evidence>
<gene>
    <name evidence="11" type="ORF">OLMES_4882</name>
</gene>
<dbReference type="Gene3D" id="1.10.287.950">
    <property type="entry name" value="Methyl-accepting chemotaxis protein"/>
    <property type="match status" value="1"/>
</dbReference>
<feature type="transmembrane region" description="Helical" evidence="9">
    <location>
        <begin position="40"/>
        <end position="64"/>
    </location>
</feature>
<dbReference type="CDD" id="cd11386">
    <property type="entry name" value="MCP_signal"/>
    <property type="match status" value="1"/>
</dbReference>
<comment type="similarity">
    <text evidence="6">Belongs to the methyl-accepting chemotaxis (MCP) protein family.</text>
</comment>
<keyword evidence="2 9" id="KW-0812">Transmembrane</keyword>
<dbReference type="SMART" id="SM00283">
    <property type="entry name" value="MA"/>
    <property type="match status" value="1"/>
</dbReference>
<evidence type="ECO:0000259" key="10">
    <source>
        <dbReference type="PROSITE" id="PS50111"/>
    </source>
</evidence>
<dbReference type="EMBL" id="CP021425">
    <property type="protein sequence ID" value="ARU58870.1"/>
    <property type="molecule type" value="Genomic_DNA"/>
</dbReference>
<dbReference type="KEGG" id="ome:OLMES_4882"/>
<reference evidence="11 12" key="1">
    <citation type="submission" date="2017-05" db="EMBL/GenBank/DDBJ databases">
        <title>Genomic insights into alkan degradation activity of Oleiphilus messinensis.</title>
        <authorList>
            <person name="Kozyavkin S.A."/>
            <person name="Slesarev A.I."/>
            <person name="Golyshin P.N."/>
            <person name="Korzhenkov A."/>
            <person name="Golyshina O.N."/>
            <person name="Toshchakov S.V."/>
        </authorList>
    </citation>
    <scope>NUCLEOTIDE SEQUENCE [LARGE SCALE GENOMIC DNA]</scope>
    <source>
        <strain evidence="11 12">ME102</strain>
    </source>
</reference>
<protein>
    <submittedName>
        <fullName evidence="11">Methyl-accepting chemotaxis sensory transducer</fullName>
    </submittedName>
</protein>
<organism evidence="11 12">
    <name type="scientific">Oleiphilus messinensis</name>
    <dbReference type="NCBI Taxonomy" id="141451"/>
    <lineage>
        <taxon>Bacteria</taxon>
        <taxon>Pseudomonadati</taxon>
        <taxon>Pseudomonadota</taxon>
        <taxon>Gammaproteobacteria</taxon>
        <taxon>Oceanospirillales</taxon>
        <taxon>Oleiphilaceae</taxon>
        <taxon>Oleiphilus</taxon>
    </lineage>
</organism>
<dbReference type="PANTHER" id="PTHR32089">
    <property type="entry name" value="METHYL-ACCEPTING CHEMOTAXIS PROTEIN MCPB"/>
    <property type="match status" value="1"/>
</dbReference>
<dbReference type="SUPFAM" id="SSF58104">
    <property type="entry name" value="Methyl-accepting chemotaxis protein (MCP) signaling domain"/>
    <property type="match status" value="1"/>
</dbReference>
<dbReference type="Pfam" id="PF00015">
    <property type="entry name" value="MCPsignal"/>
    <property type="match status" value="1"/>
</dbReference>
<keyword evidence="5 7" id="KW-0807">Transducer</keyword>
<feature type="domain" description="Methyl-accepting transducer" evidence="10">
    <location>
        <begin position="409"/>
        <end position="645"/>
    </location>
</feature>
<evidence type="ECO:0000256" key="8">
    <source>
        <dbReference type="SAM" id="MobiDB-lite"/>
    </source>
</evidence>
<dbReference type="PRINTS" id="PR00260">
    <property type="entry name" value="CHEMTRNSDUCR"/>
</dbReference>
<comment type="subcellular location">
    <subcellularLocation>
        <location evidence="1">Membrane</location>
        <topology evidence="1">Multi-pass membrane protein</topology>
    </subcellularLocation>
</comment>
<dbReference type="PROSITE" id="PS50111">
    <property type="entry name" value="CHEMOTAXIS_TRANSDUC_2"/>
    <property type="match status" value="1"/>
</dbReference>
<keyword evidence="12" id="KW-1185">Reference proteome</keyword>
<evidence type="ECO:0000256" key="5">
    <source>
        <dbReference type="ARBA" id="ARBA00023224"/>
    </source>
</evidence>
<accession>A0A1Y0IF32</accession>
<evidence type="ECO:0000256" key="4">
    <source>
        <dbReference type="ARBA" id="ARBA00023136"/>
    </source>
</evidence>
<dbReference type="AlphaFoldDB" id="A0A1Y0IF32"/>
<dbReference type="Proteomes" id="UP000196027">
    <property type="component" value="Chromosome"/>
</dbReference>
<dbReference type="PANTHER" id="PTHR32089:SF119">
    <property type="entry name" value="METHYL-ACCEPTING CHEMOTAXIS PROTEIN CTPL"/>
    <property type="match status" value="1"/>
</dbReference>
<keyword evidence="4 9" id="KW-0472">Membrane</keyword>
<proteinExistence type="inferred from homology"/>
<dbReference type="GO" id="GO:0007165">
    <property type="term" value="P:signal transduction"/>
    <property type="evidence" value="ECO:0007669"/>
    <property type="project" value="UniProtKB-KW"/>
</dbReference>
<evidence type="ECO:0000313" key="11">
    <source>
        <dbReference type="EMBL" id="ARU58870.1"/>
    </source>
</evidence>
<dbReference type="InterPro" id="IPR004090">
    <property type="entry name" value="Chemotax_Me-accpt_rcpt"/>
</dbReference>
<feature type="transmembrane region" description="Helical" evidence="9">
    <location>
        <begin position="324"/>
        <end position="346"/>
    </location>
</feature>
<feature type="region of interest" description="Disordered" evidence="8">
    <location>
        <begin position="686"/>
        <end position="712"/>
    </location>
</feature>
<name>A0A1Y0IF32_9GAMM</name>
<dbReference type="InterPro" id="IPR004089">
    <property type="entry name" value="MCPsignal_dom"/>
</dbReference>
<evidence type="ECO:0000313" key="12">
    <source>
        <dbReference type="Proteomes" id="UP000196027"/>
    </source>
</evidence>
<dbReference type="GO" id="GO:0006935">
    <property type="term" value="P:chemotaxis"/>
    <property type="evidence" value="ECO:0007669"/>
    <property type="project" value="InterPro"/>
</dbReference>
<evidence type="ECO:0000256" key="2">
    <source>
        <dbReference type="ARBA" id="ARBA00022692"/>
    </source>
</evidence>
<evidence type="ECO:0000256" key="6">
    <source>
        <dbReference type="ARBA" id="ARBA00029447"/>
    </source>
</evidence>
<dbReference type="GO" id="GO:0016020">
    <property type="term" value="C:membrane"/>
    <property type="evidence" value="ECO:0007669"/>
    <property type="project" value="UniProtKB-SubCell"/>
</dbReference>